<gene>
    <name evidence="1" type="ORF">EV652_116134</name>
</gene>
<comment type="caution">
    <text evidence="1">The sequence shown here is derived from an EMBL/GenBank/DDBJ whole genome shotgun (WGS) entry which is preliminary data.</text>
</comment>
<dbReference type="Pfam" id="PF05139">
    <property type="entry name" value="Erythro_esteras"/>
    <property type="match status" value="1"/>
</dbReference>
<accession>A0A4R2H193</accession>
<name>A0A4R2H193_9ACTN</name>
<dbReference type="Gene3D" id="3.30.1870.10">
    <property type="entry name" value="EreA-like, domain 2"/>
    <property type="match status" value="1"/>
</dbReference>
<dbReference type="OrthoDB" id="9810066at2"/>
<evidence type="ECO:0000313" key="1">
    <source>
        <dbReference type="EMBL" id="TCO18106.1"/>
    </source>
</evidence>
<protein>
    <submittedName>
        <fullName evidence="1">Erythromycin esterase</fullName>
    </submittedName>
</protein>
<keyword evidence="2" id="KW-1185">Reference proteome</keyword>
<sequence>MGQEIRDFVTPSCELLALGEPVHPTREPAFGYIRNELFASLASQGFRSIALETDRVAALAVNDFVQDGAGTLDTATSEGFSHSFGDLEPNRQLVAWMREYNEGRPTEERLAFHGFDAPTENTSAPSPRRDLEYACNYLGLDLDLASLLGTDERWSRQEAILNPAMSPGDNPEAAQLRAIADDLLTSLYARAPELIAATSRADWFRARTHLTAGLGLLRYHKQSAQRIEESARISGLLATRDALMAQNLLDIRTIEEQRGPTLVFAHNGHLQRNLSSMRMAGMDLDWYSAGAIVGSLLGRRYSVVVGSLGRSEALGLGEPEPNTYEGFLQRRITTWGLTTAAAVPAARKRTDTRPEQAYSPLDQAIVDAADAVLHVNASATPTPGGR</sequence>
<dbReference type="PANTHER" id="PTHR31299:SF0">
    <property type="entry name" value="ESTERASE, PUTATIVE (AFU_ORTHOLOGUE AFUA_1G05850)-RELATED"/>
    <property type="match status" value="1"/>
</dbReference>
<dbReference type="CDD" id="cd14728">
    <property type="entry name" value="Ere-like"/>
    <property type="match status" value="1"/>
</dbReference>
<evidence type="ECO:0000313" key="2">
    <source>
        <dbReference type="Proteomes" id="UP000294508"/>
    </source>
</evidence>
<dbReference type="PANTHER" id="PTHR31299">
    <property type="entry name" value="ESTERASE, PUTATIVE (AFU_ORTHOLOGUE AFUA_1G05850)-RELATED"/>
    <property type="match status" value="1"/>
</dbReference>
<dbReference type="InterPro" id="IPR007815">
    <property type="entry name" value="Emycin_Estase"/>
</dbReference>
<dbReference type="RefSeq" id="WP_132214072.1">
    <property type="nucleotide sequence ID" value="NZ_SLWN01000016.1"/>
</dbReference>
<proteinExistence type="predicted"/>
<dbReference type="AlphaFoldDB" id="A0A4R2H193"/>
<dbReference type="SUPFAM" id="SSF159501">
    <property type="entry name" value="EreA/ChaN-like"/>
    <property type="match status" value="1"/>
</dbReference>
<dbReference type="Proteomes" id="UP000294508">
    <property type="component" value="Unassembled WGS sequence"/>
</dbReference>
<organism evidence="1 2">
    <name type="scientific">Kribbella steppae</name>
    <dbReference type="NCBI Taxonomy" id="2512223"/>
    <lineage>
        <taxon>Bacteria</taxon>
        <taxon>Bacillati</taxon>
        <taxon>Actinomycetota</taxon>
        <taxon>Actinomycetes</taxon>
        <taxon>Propionibacteriales</taxon>
        <taxon>Kribbellaceae</taxon>
        <taxon>Kribbella</taxon>
    </lineage>
</organism>
<reference evidence="1 2" key="1">
    <citation type="journal article" date="2015" name="Stand. Genomic Sci.">
        <title>Genomic Encyclopedia of Bacterial and Archaeal Type Strains, Phase III: the genomes of soil and plant-associated and newly described type strains.</title>
        <authorList>
            <person name="Whitman W.B."/>
            <person name="Woyke T."/>
            <person name="Klenk H.P."/>
            <person name="Zhou Y."/>
            <person name="Lilburn T.G."/>
            <person name="Beck B.J."/>
            <person name="De Vos P."/>
            <person name="Vandamme P."/>
            <person name="Eisen J.A."/>
            <person name="Garrity G."/>
            <person name="Hugenholtz P."/>
            <person name="Kyrpides N.C."/>
        </authorList>
    </citation>
    <scope>NUCLEOTIDE SEQUENCE [LARGE SCALE GENOMIC DNA]</scope>
    <source>
        <strain evidence="1 2">VKM Ac-2572</strain>
    </source>
</reference>
<dbReference type="InterPro" id="IPR052036">
    <property type="entry name" value="Hydrolase/PRTase-associated"/>
</dbReference>
<dbReference type="EMBL" id="SLWN01000016">
    <property type="protein sequence ID" value="TCO18106.1"/>
    <property type="molecule type" value="Genomic_DNA"/>
</dbReference>
<dbReference type="GO" id="GO:0046677">
    <property type="term" value="P:response to antibiotic"/>
    <property type="evidence" value="ECO:0007669"/>
    <property type="project" value="InterPro"/>
</dbReference>